<dbReference type="EMBL" id="BAAAMR010000058">
    <property type="protein sequence ID" value="GAA2151881.1"/>
    <property type="molecule type" value="Genomic_DNA"/>
</dbReference>
<comment type="cofactor">
    <cofactor evidence="6">
        <name>Zn(2+)</name>
        <dbReference type="ChEBI" id="CHEBI:29105"/>
    </cofactor>
    <text evidence="6">Binds 1 zinc ion per subunit.</text>
</comment>
<evidence type="ECO:0000256" key="2">
    <source>
        <dbReference type="ARBA" id="ARBA00022723"/>
    </source>
</evidence>
<keyword evidence="3 6" id="KW-0378">Hydrolase</keyword>
<dbReference type="InterPro" id="IPR001915">
    <property type="entry name" value="Peptidase_M48"/>
</dbReference>
<evidence type="ECO:0000256" key="5">
    <source>
        <dbReference type="ARBA" id="ARBA00023049"/>
    </source>
</evidence>
<dbReference type="Pfam" id="PF01435">
    <property type="entry name" value="Peptidase_M48"/>
    <property type="match status" value="1"/>
</dbReference>
<evidence type="ECO:0000256" key="1">
    <source>
        <dbReference type="ARBA" id="ARBA00022670"/>
    </source>
</evidence>
<accession>A0ABN3A1B3</accession>
<keyword evidence="9" id="KW-1185">Reference proteome</keyword>
<sequence>MDPDGLLPLLLPAAMALAARPLSGRLPPRTATWLLTATAVVLALASTASLAELALGGTLRLPVIAALGHLSEHVLHRDPETSPVVATVAGPALAASLAAAGWAAVRQARSLLAGARAARALPGRGIVAVVDDDAADAFALPGRPGRVVVSTGMLSILDEAERRVLLAHERAHLSGRHHLFRALVNVAAAANPLLLPLRGAVTFTTERWADERAAAGTDRERVARAIGKAALAHNRRPGLGHAAALGIGPGRVFGRRRPGPVPRRVAALLAPPPPHRRWLVAATVALVAASVWAANDGALDLHQVIEHAQTR</sequence>
<evidence type="ECO:0000256" key="6">
    <source>
        <dbReference type="RuleBase" id="RU003983"/>
    </source>
</evidence>
<dbReference type="PANTHER" id="PTHR34978:SF3">
    <property type="entry name" value="SLR0241 PROTEIN"/>
    <property type="match status" value="1"/>
</dbReference>
<evidence type="ECO:0000313" key="8">
    <source>
        <dbReference type="EMBL" id="GAA2151881.1"/>
    </source>
</evidence>
<proteinExistence type="inferred from homology"/>
<dbReference type="InterPro" id="IPR052173">
    <property type="entry name" value="Beta-lactam_resp_regulator"/>
</dbReference>
<gene>
    <name evidence="8" type="ORF">GCM10009727_57220</name>
</gene>
<keyword evidence="5 6" id="KW-0482">Metalloprotease</keyword>
<keyword evidence="4 6" id="KW-0862">Zinc</keyword>
<feature type="domain" description="Peptidase M48" evidence="7">
    <location>
        <begin position="117"/>
        <end position="187"/>
    </location>
</feature>
<name>A0ABN3A1B3_9ACTN</name>
<keyword evidence="2" id="KW-0479">Metal-binding</keyword>
<keyword evidence="1 6" id="KW-0645">Protease</keyword>
<dbReference type="RefSeq" id="WP_344273717.1">
    <property type="nucleotide sequence ID" value="NZ_BAAAMR010000058.1"/>
</dbReference>
<reference evidence="8 9" key="1">
    <citation type="journal article" date="2019" name="Int. J. Syst. Evol. Microbiol.">
        <title>The Global Catalogue of Microorganisms (GCM) 10K type strain sequencing project: providing services to taxonomists for standard genome sequencing and annotation.</title>
        <authorList>
            <consortium name="The Broad Institute Genomics Platform"/>
            <consortium name="The Broad Institute Genome Sequencing Center for Infectious Disease"/>
            <person name="Wu L."/>
            <person name="Ma J."/>
        </authorList>
    </citation>
    <scope>NUCLEOTIDE SEQUENCE [LARGE SCALE GENOMIC DNA]</scope>
    <source>
        <strain evidence="8 9">JCM 13850</strain>
    </source>
</reference>
<evidence type="ECO:0000259" key="7">
    <source>
        <dbReference type="Pfam" id="PF01435"/>
    </source>
</evidence>
<dbReference type="Gene3D" id="3.30.2010.10">
    <property type="entry name" value="Metalloproteases ('zincins'), catalytic domain"/>
    <property type="match status" value="1"/>
</dbReference>
<dbReference type="PANTHER" id="PTHR34978">
    <property type="entry name" value="POSSIBLE SENSOR-TRANSDUCER PROTEIN BLAR"/>
    <property type="match status" value="1"/>
</dbReference>
<comment type="similarity">
    <text evidence="6">Belongs to the peptidase M48 family.</text>
</comment>
<dbReference type="Proteomes" id="UP001501020">
    <property type="component" value="Unassembled WGS sequence"/>
</dbReference>
<protein>
    <recommendedName>
        <fullName evidence="7">Peptidase M48 domain-containing protein</fullName>
    </recommendedName>
</protein>
<organism evidence="8 9">
    <name type="scientific">Actinomadura napierensis</name>
    <dbReference type="NCBI Taxonomy" id="267854"/>
    <lineage>
        <taxon>Bacteria</taxon>
        <taxon>Bacillati</taxon>
        <taxon>Actinomycetota</taxon>
        <taxon>Actinomycetes</taxon>
        <taxon>Streptosporangiales</taxon>
        <taxon>Thermomonosporaceae</taxon>
        <taxon>Actinomadura</taxon>
    </lineage>
</organism>
<dbReference type="CDD" id="cd07326">
    <property type="entry name" value="M56_BlaR1_MecR1_like"/>
    <property type="match status" value="1"/>
</dbReference>
<evidence type="ECO:0000256" key="4">
    <source>
        <dbReference type="ARBA" id="ARBA00022833"/>
    </source>
</evidence>
<evidence type="ECO:0000256" key="3">
    <source>
        <dbReference type="ARBA" id="ARBA00022801"/>
    </source>
</evidence>
<comment type="caution">
    <text evidence="8">The sequence shown here is derived from an EMBL/GenBank/DDBJ whole genome shotgun (WGS) entry which is preliminary data.</text>
</comment>
<evidence type="ECO:0000313" key="9">
    <source>
        <dbReference type="Proteomes" id="UP001501020"/>
    </source>
</evidence>